<protein>
    <recommendedName>
        <fullName evidence="3">Methyl-accepting transducer domain-containing protein</fullName>
    </recommendedName>
</protein>
<dbReference type="AlphaFoldDB" id="A0A942UVZ3"/>
<evidence type="ECO:0000313" key="4">
    <source>
        <dbReference type="EMBL" id="MBS4538525.1"/>
    </source>
</evidence>
<feature type="domain" description="Methyl-accepting transducer" evidence="3">
    <location>
        <begin position="32"/>
        <end position="289"/>
    </location>
</feature>
<dbReference type="SUPFAM" id="SSF58104">
    <property type="entry name" value="Methyl-accepting chemotaxis protein (MCP) signaling domain"/>
    <property type="match status" value="1"/>
</dbReference>
<dbReference type="Pfam" id="PF00015">
    <property type="entry name" value="MCPsignal"/>
    <property type="match status" value="1"/>
</dbReference>
<comment type="caution">
    <text evidence="4">The sequence shown here is derived from an EMBL/GenBank/DDBJ whole genome shotgun (WGS) entry which is preliminary data.</text>
</comment>
<accession>A0A942UVZ3</accession>
<dbReference type="PROSITE" id="PS50111">
    <property type="entry name" value="CHEMOTAXIS_TRANSDUC_2"/>
    <property type="match status" value="1"/>
</dbReference>
<dbReference type="Gene3D" id="1.10.287.950">
    <property type="entry name" value="Methyl-accepting chemotaxis protein"/>
    <property type="match status" value="1"/>
</dbReference>
<sequence length="318" mass="34753">MNSMIYNLKHMIEETLHTSKEIDIQSNSLNTASIEIKKGSEQIAVTMQEMAVGSEDQASSSTSISNSVQNLDKLIGKANYEGKILADSSQVVFKASNEGIQEMKKSINQMAIINEQVNNSVEKVKNLDIKSQEISKLVQVINDISDQTNLLALNAAIEAARAGEAGRGFSVVSEEIRNLSEQVSKSAIEISEIIRNMQHESKLVTESLDSTYDQVQKGTLQITVSGEYFNNISSEITQMIDKIENVTDSLDNIESNSKEISSGVQNIASISEENSASTEETAASVQQQYSSVENLSENANLLSGLSAKLNDMVKKFKI</sequence>
<dbReference type="SMART" id="SM00283">
    <property type="entry name" value="MA"/>
    <property type="match status" value="1"/>
</dbReference>
<dbReference type="PANTHER" id="PTHR32089:SF114">
    <property type="entry name" value="METHYL-ACCEPTING CHEMOTAXIS PROTEIN MCPB"/>
    <property type="match status" value="1"/>
</dbReference>
<dbReference type="GO" id="GO:0007165">
    <property type="term" value="P:signal transduction"/>
    <property type="evidence" value="ECO:0007669"/>
    <property type="project" value="UniProtKB-KW"/>
</dbReference>
<dbReference type="InterPro" id="IPR004089">
    <property type="entry name" value="MCPsignal_dom"/>
</dbReference>
<organism evidence="4 5">
    <name type="scientific">Anaeromonas frigoriresistens</name>
    <dbReference type="NCBI Taxonomy" id="2683708"/>
    <lineage>
        <taxon>Bacteria</taxon>
        <taxon>Bacillati</taxon>
        <taxon>Bacillota</taxon>
        <taxon>Tissierellia</taxon>
        <taxon>Tissierellales</taxon>
        <taxon>Thermohalobacteraceae</taxon>
        <taxon>Anaeromonas</taxon>
    </lineage>
</organism>
<dbReference type="PANTHER" id="PTHR32089">
    <property type="entry name" value="METHYL-ACCEPTING CHEMOTAXIS PROTEIN MCPB"/>
    <property type="match status" value="1"/>
</dbReference>
<evidence type="ECO:0000256" key="1">
    <source>
        <dbReference type="ARBA" id="ARBA00023224"/>
    </source>
</evidence>
<name>A0A942UVZ3_9FIRM</name>
<reference evidence="4" key="1">
    <citation type="submission" date="2019-12" db="EMBL/GenBank/DDBJ databases">
        <title>Clostridiaceae gen. nov. sp. nov., isolated from sediment in Xinjiang, China.</title>
        <authorList>
            <person name="Zhang R."/>
        </authorList>
    </citation>
    <scope>NUCLEOTIDE SEQUENCE</scope>
    <source>
        <strain evidence="4">D2Q-11</strain>
    </source>
</reference>
<evidence type="ECO:0000256" key="2">
    <source>
        <dbReference type="PROSITE-ProRule" id="PRU00284"/>
    </source>
</evidence>
<dbReference type="EMBL" id="WSFT01000036">
    <property type="protein sequence ID" value="MBS4538525.1"/>
    <property type="molecule type" value="Genomic_DNA"/>
</dbReference>
<gene>
    <name evidence="4" type="ORF">GOQ27_08620</name>
</gene>
<dbReference type="GO" id="GO:0016020">
    <property type="term" value="C:membrane"/>
    <property type="evidence" value="ECO:0007669"/>
    <property type="project" value="InterPro"/>
</dbReference>
<keyword evidence="5" id="KW-1185">Reference proteome</keyword>
<evidence type="ECO:0000313" key="5">
    <source>
        <dbReference type="Proteomes" id="UP000724672"/>
    </source>
</evidence>
<evidence type="ECO:0000259" key="3">
    <source>
        <dbReference type="PROSITE" id="PS50111"/>
    </source>
</evidence>
<dbReference type="Proteomes" id="UP000724672">
    <property type="component" value="Unassembled WGS sequence"/>
</dbReference>
<proteinExistence type="predicted"/>
<keyword evidence="1 2" id="KW-0807">Transducer</keyword>